<dbReference type="Pfam" id="PF18052">
    <property type="entry name" value="Rx_N"/>
    <property type="match status" value="1"/>
</dbReference>
<evidence type="ECO:0000256" key="3">
    <source>
        <dbReference type="ARBA" id="ARBA00022737"/>
    </source>
</evidence>
<dbReference type="InterPro" id="IPR027417">
    <property type="entry name" value="P-loop_NTPase"/>
</dbReference>
<evidence type="ECO:0000259" key="7">
    <source>
        <dbReference type="Pfam" id="PF00931"/>
    </source>
</evidence>
<dbReference type="Pfam" id="PF23598">
    <property type="entry name" value="LRR_14"/>
    <property type="match status" value="1"/>
</dbReference>
<dbReference type="SUPFAM" id="SSF52540">
    <property type="entry name" value="P-loop containing nucleoside triphosphate hydrolases"/>
    <property type="match status" value="1"/>
</dbReference>
<dbReference type="Proteomes" id="UP000324897">
    <property type="component" value="Chromosome 4"/>
</dbReference>
<evidence type="ECO:0000256" key="5">
    <source>
        <dbReference type="ARBA" id="ARBA00022821"/>
    </source>
</evidence>
<name>A0A5J9VZG8_9POAL</name>
<reference evidence="11 12" key="1">
    <citation type="journal article" date="2019" name="Sci. Rep.">
        <title>A high-quality genome of Eragrostis curvula grass provides insights into Poaceae evolution and supports new strategies to enhance forage quality.</title>
        <authorList>
            <person name="Carballo J."/>
            <person name="Santos B.A.C.M."/>
            <person name="Zappacosta D."/>
            <person name="Garbus I."/>
            <person name="Selva J.P."/>
            <person name="Gallo C.A."/>
            <person name="Diaz A."/>
            <person name="Albertini E."/>
            <person name="Caccamo M."/>
            <person name="Echenique V."/>
        </authorList>
    </citation>
    <scope>NUCLEOTIDE SEQUENCE [LARGE SCALE GENOMIC DNA]</scope>
    <source>
        <strain evidence="12">cv. Victoria</strain>
        <tissue evidence="11">Leaf</tissue>
    </source>
</reference>
<comment type="caution">
    <text evidence="11">The sequence shown here is derived from an EMBL/GenBank/DDBJ whole genome shotgun (WGS) entry which is preliminary data.</text>
</comment>
<feature type="non-terminal residue" evidence="11">
    <location>
        <position position="1"/>
    </location>
</feature>
<dbReference type="EMBL" id="RWGY01000007">
    <property type="protein sequence ID" value="TVU41045.1"/>
    <property type="molecule type" value="Genomic_DNA"/>
</dbReference>
<dbReference type="PANTHER" id="PTHR23155">
    <property type="entry name" value="DISEASE RESISTANCE PROTEIN RP"/>
    <property type="match status" value="1"/>
</dbReference>
<keyword evidence="3" id="KW-0677">Repeat</keyword>
<dbReference type="Pfam" id="PF00931">
    <property type="entry name" value="NB-ARC"/>
    <property type="match status" value="1"/>
</dbReference>
<dbReference type="Gene3D" id="1.10.8.430">
    <property type="entry name" value="Helical domain of apoptotic protease-activating factors"/>
    <property type="match status" value="1"/>
</dbReference>
<dbReference type="CDD" id="cd14798">
    <property type="entry name" value="RX-CC_like"/>
    <property type="match status" value="1"/>
</dbReference>
<dbReference type="InterPro" id="IPR036388">
    <property type="entry name" value="WH-like_DNA-bd_sf"/>
</dbReference>
<dbReference type="AlphaFoldDB" id="A0A5J9VZG8"/>
<dbReference type="FunFam" id="1.10.10.10:FF:000322">
    <property type="entry name" value="Probable disease resistance protein At1g63360"/>
    <property type="match status" value="1"/>
</dbReference>
<dbReference type="GO" id="GO:0009626">
    <property type="term" value="P:plant-type hypersensitive response"/>
    <property type="evidence" value="ECO:0007669"/>
    <property type="project" value="UniProtKB-ARBA"/>
</dbReference>
<dbReference type="PANTHER" id="PTHR23155:SF1116">
    <property type="entry name" value="OS12G0273300 PROTEIN"/>
    <property type="match status" value="1"/>
</dbReference>
<evidence type="ECO:0000259" key="9">
    <source>
        <dbReference type="Pfam" id="PF23559"/>
    </source>
</evidence>
<evidence type="ECO:0000259" key="8">
    <source>
        <dbReference type="Pfam" id="PF18052"/>
    </source>
</evidence>
<feature type="domain" description="Disease resistance R13L4/SHOC-2-like LRR" evidence="10">
    <location>
        <begin position="557"/>
        <end position="927"/>
    </location>
</feature>
<dbReference type="InterPro" id="IPR058922">
    <property type="entry name" value="WHD_DRP"/>
</dbReference>
<dbReference type="SUPFAM" id="SSF52058">
    <property type="entry name" value="L domain-like"/>
    <property type="match status" value="1"/>
</dbReference>
<evidence type="ECO:0000256" key="4">
    <source>
        <dbReference type="ARBA" id="ARBA00022741"/>
    </source>
</evidence>
<sequence length="991" mass="112655">MAVATGAMGSLVPKVLQLLEGEYKLQKGIRKQVKSLADELNSMQVALSKVAQVPYDQLDPQVKLWASEVREASYDIEDIIDTFLVRVDGGGQPIDDNAKVKRLLEKMGKMFSLSKFKARREIAGAIEDIKEQVDEMAKRRERYRVDDHVSNSSAITSIDPRVLTLHMKTSETVGIDESRDELIKMLTLGDDDASNKKMKIVSVVGSGGLGKTTLAKVVYKKLPENMNIHWKAFVPVGQKPDLKKLLRDILLALNKEYYMNKTNFQILDEGQLIEEIQDFLKEKRYFIVIDDIWEVSSWNAIRIAFQDENLGSKMILTTRCCDVAKLVSCSYQMKPLSSDSSKELFYGRIFGSEDKCPERLFELSDKILKKCGGVPLAMITIASLLASKSDDTSEWQEVCNSIGYGLSSKHDMYNNMIKILSFSYYDLPPHLKTCFMYLSMYPEDHEIMRDRLIWRWICEGFIQTQKTGDDLFELGKSYFNDLINRSLVQPVGSTDSVRGIYACRVHDMILDLICSLSKEENFVTTSADIEQVLSSESKKLRRLSLKNTSWPKNDVSQVRSIAIFWPSVVSLSSFSCFGVLRVLDLEGCSQYEVCQNSIICVGNLIHLRYLGLCYTYFTQVPKGIEKLQFLEVLRMRDISFELPLSIFELKRLMCLQGANCYPRAGNLLRNLASLKVLEELYLGNASAGAVEEIGQLTQLTELHIRINLEMNQSISEAFINSLGNLPRLQKLRVNHDLGLWNNLIEWERWVPPSHLCILLIRSDRSLRTVPKWISPASLPHLRSLYLSFVNTIRPEDIQVIGTLPNLGNLNMVGNFDNFIEYPLQKFVFSADTFPLATQCTFGRVATVPSMFTRGAMPRAKKIEFCIRAMDFSSDGGLSFDDLAMDHLPSLREVDIAVHWGTGVSKEERTKFKEALKHAADVHPNHPYMRISDMSAAARQLCGDREAAHACVQLAQGPDEEKSNPYVYLRHDRQCKLMPLDARDHDRDKERR</sequence>
<dbReference type="Gene3D" id="1.20.5.4130">
    <property type="match status" value="1"/>
</dbReference>
<dbReference type="InterPro" id="IPR032675">
    <property type="entry name" value="LRR_dom_sf"/>
</dbReference>
<dbReference type="Gene3D" id="3.80.10.10">
    <property type="entry name" value="Ribonuclease Inhibitor"/>
    <property type="match status" value="1"/>
</dbReference>
<gene>
    <name evidence="11" type="ORF">EJB05_14535</name>
</gene>
<dbReference type="InterPro" id="IPR042197">
    <property type="entry name" value="Apaf_helical"/>
</dbReference>
<evidence type="ECO:0008006" key="13">
    <source>
        <dbReference type="Google" id="ProtNLM"/>
    </source>
</evidence>
<protein>
    <recommendedName>
        <fullName evidence="13">NB-ARC domain-containing protein</fullName>
    </recommendedName>
</protein>
<dbReference type="Gramene" id="TVU41045">
    <property type="protein sequence ID" value="TVU41045"/>
    <property type="gene ID" value="EJB05_14535"/>
</dbReference>
<dbReference type="PRINTS" id="PR00364">
    <property type="entry name" value="DISEASERSIST"/>
</dbReference>
<evidence type="ECO:0000256" key="1">
    <source>
        <dbReference type="ARBA" id="ARBA00008894"/>
    </source>
</evidence>
<evidence type="ECO:0000256" key="2">
    <source>
        <dbReference type="ARBA" id="ARBA00022614"/>
    </source>
</evidence>
<dbReference type="InterPro" id="IPR044974">
    <property type="entry name" value="Disease_R_plants"/>
</dbReference>
<dbReference type="GO" id="GO:0042742">
    <property type="term" value="P:defense response to bacterium"/>
    <property type="evidence" value="ECO:0007669"/>
    <property type="project" value="UniProtKB-ARBA"/>
</dbReference>
<dbReference type="InterPro" id="IPR038005">
    <property type="entry name" value="RX-like_CC"/>
</dbReference>
<dbReference type="FunFam" id="3.40.50.300:FF:001091">
    <property type="entry name" value="Probable disease resistance protein At1g61300"/>
    <property type="match status" value="1"/>
</dbReference>
<dbReference type="InterPro" id="IPR055414">
    <property type="entry name" value="LRR_R13L4/SHOC2-like"/>
</dbReference>
<keyword evidence="4" id="KW-0547">Nucleotide-binding</keyword>
<keyword evidence="6" id="KW-0175">Coiled coil</keyword>
<evidence type="ECO:0000313" key="12">
    <source>
        <dbReference type="Proteomes" id="UP000324897"/>
    </source>
</evidence>
<dbReference type="GO" id="GO:0002758">
    <property type="term" value="P:innate immune response-activating signaling pathway"/>
    <property type="evidence" value="ECO:0007669"/>
    <property type="project" value="UniProtKB-ARBA"/>
</dbReference>
<keyword evidence="2" id="KW-0433">Leucine-rich repeat</keyword>
<dbReference type="InterPro" id="IPR002182">
    <property type="entry name" value="NB-ARC"/>
</dbReference>
<dbReference type="Gene3D" id="1.10.10.10">
    <property type="entry name" value="Winged helix-like DNA-binding domain superfamily/Winged helix DNA-binding domain"/>
    <property type="match status" value="1"/>
</dbReference>
<comment type="similarity">
    <text evidence="1">Belongs to the disease resistance NB-LRR family.</text>
</comment>
<dbReference type="GO" id="GO:0043531">
    <property type="term" value="F:ADP binding"/>
    <property type="evidence" value="ECO:0007669"/>
    <property type="project" value="InterPro"/>
</dbReference>
<keyword evidence="12" id="KW-1185">Reference proteome</keyword>
<dbReference type="InterPro" id="IPR041118">
    <property type="entry name" value="Rx_N"/>
</dbReference>
<dbReference type="Pfam" id="PF23559">
    <property type="entry name" value="WHD_DRP"/>
    <property type="match status" value="1"/>
</dbReference>
<feature type="domain" description="NB-ARC" evidence="7">
    <location>
        <begin position="195"/>
        <end position="348"/>
    </location>
</feature>
<organism evidence="11 12">
    <name type="scientific">Eragrostis curvula</name>
    <name type="common">weeping love grass</name>
    <dbReference type="NCBI Taxonomy" id="38414"/>
    <lineage>
        <taxon>Eukaryota</taxon>
        <taxon>Viridiplantae</taxon>
        <taxon>Streptophyta</taxon>
        <taxon>Embryophyta</taxon>
        <taxon>Tracheophyta</taxon>
        <taxon>Spermatophyta</taxon>
        <taxon>Magnoliopsida</taxon>
        <taxon>Liliopsida</taxon>
        <taxon>Poales</taxon>
        <taxon>Poaceae</taxon>
        <taxon>PACMAD clade</taxon>
        <taxon>Chloridoideae</taxon>
        <taxon>Eragrostideae</taxon>
        <taxon>Eragrostidinae</taxon>
        <taxon>Eragrostis</taxon>
    </lineage>
</organism>
<evidence type="ECO:0000259" key="10">
    <source>
        <dbReference type="Pfam" id="PF23598"/>
    </source>
</evidence>
<feature type="domain" description="Disease resistance protein winged helix" evidence="9">
    <location>
        <begin position="440"/>
        <end position="513"/>
    </location>
</feature>
<keyword evidence="5" id="KW-0611">Plant defense</keyword>
<feature type="domain" description="Disease resistance N-terminal" evidence="8">
    <location>
        <begin position="7"/>
        <end position="90"/>
    </location>
</feature>
<dbReference type="OrthoDB" id="686237at2759"/>
<evidence type="ECO:0000313" key="11">
    <source>
        <dbReference type="EMBL" id="TVU41045.1"/>
    </source>
</evidence>
<accession>A0A5J9VZG8</accession>
<evidence type="ECO:0000256" key="6">
    <source>
        <dbReference type="ARBA" id="ARBA00023054"/>
    </source>
</evidence>
<proteinExistence type="inferred from homology"/>
<dbReference type="Gene3D" id="3.40.50.300">
    <property type="entry name" value="P-loop containing nucleotide triphosphate hydrolases"/>
    <property type="match status" value="1"/>
</dbReference>